<dbReference type="SUPFAM" id="SSF53474">
    <property type="entry name" value="alpha/beta-Hydrolases"/>
    <property type="match status" value="1"/>
</dbReference>
<dbReference type="AlphaFoldDB" id="A0A2P8G2M4"/>
<name>A0A2P8G2M4_9BACT</name>
<feature type="signal peptide" evidence="1">
    <location>
        <begin position="1"/>
        <end position="22"/>
    </location>
</feature>
<accession>A0A2P8G2M4</accession>
<dbReference type="EMBL" id="PYGK01000008">
    <property type="protein sequence ID" value="PSL28125.1"/>
    <property type="molecule type" value="Genomic_DNA"/>
</dbReference>
<gene>
    <name evidence="3" type="ORF">CLV42_10844</name>
</gene>
<dbReference type="PANTHER" id="PTHR37017">
    <property type="entry name" value="AB HYDROLASE-1 DOMAIN-CONTAINING PROTEIN-RELATED"/>
    <property type="match status" value="1"/>
</dbReference>
<feature type="domain" description="AB hydrolase-1" evidence="2">
    <location>
        <begin position="35"/>
        <end position="259"/>
    </location>
</feature>
<evidence type="ECO:0000313" key="4">
    <source>
        <dbReference type="Proteomes" id="UP000240978"/>
    </source>
</evidence>
<dbReference type="PRINTS" id="PR00111">
    <property type="entry name" value="ABHYDROLASE"/>
</dbReference>
<dbReference type="InterPro" id="IPR029058">
    <property type="entry name" value="AB_hydrolase_fold"/>
</dbReference>
<evidence type="ECO:0000259" key="2">
    <source>
        <dbReference type="Pfam" id="PF12697"/>
    </source>
</evidence>
<feature type="chain" id="PRO_5015131331" evidence="1">
    <location>
        <begin position="23"/>
        <end position="270"/>
    </location>
</feature>
<evidence type="ECO:0000313" key="3">
    <source>
        <dbReference type="EMBL" id="PSL28125.1"/>
    </source>
</evidence>
<dbReference type="InterPro" id="IPR052897">
    <property type="entry name" value="Sec-Metab_Biosynth_Hydrolase"/>
</dbReference>
<dbReference type="InterPro" id="IPR000073">
    <property type="entry name" value="AB_hydrolase_1"/>
</dbReference>
<proteinExistence type="predicted"/>
<dbReference type="PANTHER" id="PTHR37017:SF11">
    <property type="entry name" value="ESTERASE_LIPASE_THIOESTERASE DOMAIN-CONTAINING PROTEIN"/>
    <property type="match status" value="1"/>
</dbReference>
<reference evidence="3 4" key="1">
    <citation type="submission" date="2018-03" db="EMBL/GenBank/DDBJ databases">
        <title>Genomic Encyclopedia of Archaeal and Bacterial Type Strains, Phase II (KMG-II): from individual species to whole genera.</title>
        <authorList>
            <person name="Goeker M."/>
        </authorList>
    </citation>
    <scope>NUCLEOTIDE SEQUENCE [LARGE SCALE GENOMIC DNA]</scope>
    <source>
        <strain evidence="3 4">DSM 18107</strain>
    </source>
</reference>
<dbReference type="Proteomes" id="UP000240978">
    <property type="component" value="Unassembled WGS sequence"/>
</dbReference>
<dbReference type="RefSeq" id="WP_106603599.1">
    <property type="nucleotide sequence ID" value="NZ_PYGK01000008.1"/>
</dbReference>
<keyword evidence="1" id="KW-0732">Signal</keyword>
<dbReference type="Pfam" id="PF12697">
    <property type="entry name" value="Abhydrolase_6"/>
    <property type="match status" value="1"/>
</dbReference>
<dbReference type="OrthoDB" id="9112061at2"/>
<keyword evidence="4" id="KW-1185">Reference proteome</keyword>
<evidence type="ECO:0000256" key="1">
    <source>
        <dbReference type="SAM" id="SignalP"/>
    </source>
</evidence>
<comment type="caution">
    <text evidence="3">The sequence shown here is derived from an EMBL/GenBank/DDBJ whole genome shotgun (WGS) entry which is preliminary data.</text>
</comment>
<dbReference type="Gene3D" id="3.40.50.1820">
    <property type="entry name" value="alpha/beta hydrolase"/>
    <property type="match status" value="1"/>
</dbReference>
<organism evidence="3 4">
    <name type="scientific">Chitinophaga ginsengisoli</name>
    <dbReference type="NCBI Taxonomy" id="363837"/>
    <lineage>
        <taxon>Bacteria</taxon>
        <taxon>Pseudomonadati</taxon>
        <taxon>Bacteroidota</taxon>
        <taxon>Chitinophagia</taxon>
        <taxon>Chitinophagales</taxon>
        <taxon>Chitinophagaceae</taxon>
        <taxon>Chitinophaga</taxon>
    </lineage>
</organism>
<sequence length="270" mass="28829">MKTKMMLLGLIIAIMAPMISCSKDDEGQPVAAKTFVLVHGAWQAPFVWDSVKAGLEKTGAHVVVVQLPGHGNDMTTPQTLSIDVYRDEVISALSGIQGKVILVGHSLGGVIISAVAEKVPSRIEKLVYIGAFLPASGQSLLDLANTDADSQLGAALVPSADQLTLDVKRDKLIDIFIPDGTDAVKALTLTNYRAEPAIPFTNKVTLTAEHFGSVQKVYIQTLQDHAISPALQDRMIQAAGIKTVYKLNTSHTASLAKPDSVRLLLTNIAR</sequence>
<protein>
    <submittedName>
        <fullName evidence="3">Pimeloyl-ACP methyl ester carboxylesterase</fullName>
    </submittedName>
</protein>